<dbReference type="InterPro" id="IPR000914">
    <property type="entry name" value="SBP_5_dom"/>
</dbReference>
<dbReference type="PIRSF" id="PIRSF002741">
    <property type="entry name" value="MppA"/>
    <property type="match status" value="1"/>
</dbReference>
<keyword evidence="3" id="KW-0813">Transport</keyword>
<reference evidence="7" key="1">
    <citation type="submission" date="2016-08" db="EMBL/GenBank/DDBJ databases">
        <authorList>
            <person name="Varghese N."/>
            <person name="Submissions Spin"/>
        </authorList>
    </citation>
    <scope>NUCLEOTIDE SEQUENCE [LARGE SCALE GENOMIC DNA]</scope>
    <source>
        <strain evidence="7">HAMBI 2975</strain>
    </source>
</reference>
<evidence type="ECO:0000256" key="4">
    <source>
        <dbReference type="ARBA" id="ARBA00022729"/>
    </source>
</evidence>
<dbReference type="GO" id="GO:0030288">
    <property type="term" value="C:outer membrane-bounded periplasmic space"/>
    <property type="evidence" value="ECO:0007669"/>
    <property type="project" value="UniProtKB-ARBA"/>
</dbReference>
<dbReference type="GO" id="GO:0043190">
    <property type="term" value="C:ATP-binding cassette (ABC) transporter complex"/>
    <property type="evidence" value="ECO:0007669"/>
    <property type="project" value="InterPro"/>
</dbReference>
<dbReference type="SUPFAM" id="SSF53850">
    <property type="entry name" value="Periplasmic binding protein-like II"/>
    <property type="match status" value="1"/>
</dbReference>
<dbReference type="EMBL" id="FMAG01000008">
    <property type="protein sequence ID" value="SCB44214.1"/>
    <property type="molecule type" value="Genomic_DNA"/>
</dbReference>
<evidence type="ECO:0000256" key="3">
    <source>
        <dbReference type="ARBA" id="ARBA00022448"/>
    </source>
</evidence>
<dbReference type="Pfam" id="PF00496">
    <property type="entry name" value="SBP_bac_5"/>
    <property type="match status" value="1"/>
</dbReference>
<dbReference type="OrthoDB" id="9803988at2"/>
<dbReference type="GO" id="GO:1904680">
    <property type="term" value="F:peptide transmembrane transporter activity"/>
    <property type="evidence" value="ECO:0007669"/>
    <property type="project" value="TreeGrafter"/>
</dbReference>
<feature type="domain" description="Solute-binding protein family 5" evidence="5">
    <location>
        <begin position="109"/>
        <end position="431"/>
    </location>
</feature>
<evidence type="ECO:0000313" key="7">
    <source>
        <dbReference type="Proteomes" id="UP000199101"/>
    </source>
</evidence>
<evidence type="ECO:0000313" key="6">
    <source>
        <dbReference type="EMBL" id="SCB44214.1"/>
    </source>
</evidence>
<dbReference type="AlphaFoldDB" id="A0A1C3WWU8"/>
<keyword evidence="7" id="KW-1185">Reference proteome</keyword>
<dbReference type="Gene3D" id="3.40.190.10">
    <property type="entry name" value="Periplasmic binding protein-like II"/>
    <property type="match status" value="1"/>
</dbReference>
<dbReference type="STRING" id="410764.GA0061103_6430"/>
<dbReference type="PANTHER" id="PTHR30290:SF10">
    <property type="entry name" value="PERIPLASMIC OLIGOPEPTIDE-BINDING PROTEIN-RELATED"/>
    <property type="match status" value="1"/>
</dbReference>
<evidence type="ECO:0000256" key="1">
    <source>
        <dbReference type="ARBA" id="ARBA00004418"/>
    </source>
</evidence>
<evidence type="ECO:0000256" key="2">
    <source>
        <dbReference type="ARBA" id="ARBA00005695"/>
    </source>
</evidence>
<dbReference type="Proteomes" id="UP000199101">
    <property type="component" value="Unassembled WGS sequence"/>
</dbReference>
<sequence>MNIGYIDRLRGLAGDLWNVAVDEHEAGKLDRRELLKYAGLIGIGGLASAALPGFAPTACAAGTPGATIRVGLDQPTAAIDPVLITDSASISILSQVGEYLLFDDAATGLQPSLAVSWQSDDDVTVWTVKLRDGVRFNNGQALTSADVVASFERLVDPANSSSALSAYKGLLSKGSIRAVDPLTVAFHLDVPNSNFPFYISSSVVNAVILPANYDGNFEKSFVGTGPFKLESYRPKQGATFIRNPDYWGEKALPEKVEFTFYNDEQAQVLALKSGALDVIPYTPRSALAVDGNSAYRVISVDSSRHDEVHLRTDQPEFKDKRIRRALALSIDREAVAKGLFRGRARVGNDSPFAPIFASTDQSVPQRKQDLNEAKRLLAEAGVANGFKVTLTTERAYDIPDYAVLIQNFARKIGIDVSLNILPQDGYFGSANFGSSPWLDSTFGITDYGHRGTPDIFLNATLKSSGTWNAAHFNNSDYDRLLLEYGRAKDLKSQRLAAGKIQQLLLDETPLIISYFLQYSRITSAKVAGVGFTAISHLLLARAHTV</sequence>
<dbReference type="CDD" id="cd08503">
    <property type="entry name" value="PBP2_NikA_DppA_OppA_like_17"/>
    <property type="match status" value="1"/>
</dbReference>
<proteinExistence type="inferred from homology"/>
<dbReference type="GO" id="GO:0015833">
    <property type="term" value="P:peptide transport"/>
    <property type="evidence" value="ECO:0007669"/>
    <property type="project" value="TreeGrafter"/>
</dbReference>
<protein>
    <submittedName>
        <fullName evidence="6">Peptide/nickel transport system substrate-binding protein</fullName>
    </submittedName>
</protein>
<dbReference type="InterPro" id="IPR030678">
    <property type="entry name" value="Peptide/Ni-bd"/>
</dbReference>
<comment type="similarity">
    <text evidence="2">Belongs to the bacterial solute-binding protein 5 family.</text>
</comment>
<accession>A0A1C3WWU8</accession>
<gene>
    <name evidence="6" type="ORF">GA0061103_6430</name>
</gene>
<comment type="subcellular location">
    <subcellularLocation>
        <location evidence="1">Periplasm</location>
    </subcellularLocation>
</comment>
<organism evidence="6 7">
    <name type="scientific">Rhizobium multihospitium</name>
    <dbReference type="NCBI Taxonomy" id="410764"/>
    <lineage>
        <taxon>Bacteria</taxon>
        <taxon>Pseudomonadati</taxon>
        <taxon>Pseudomonadota</taxon>
        <taxon>Alphaproteobacteria</taxon>
        <taxon>Hyphomicrobiales</taxon>
        <taxon>Rhizobiaceae</taxon>
        <taxon>Rhizobium/Agrobacterium group</taxon>
        <taxon>Rhizobium</taxon>
    </lineage>
</organism>
<dbReference type="PANTHER" id="PTHR30290">
    <property type="entry name" value="PERIPLASMIC BINDING COMPONENT OF ABC TRANSPORTER"/>
    <property type="match status" value="1"/>
</dbReference>
<dbReference type="InterPro" id="IPR006311">
    <property type="entry name" value="TAT_signal"/>
</dbReference>
<keyword evidence="4" id="KW-0732">Signal</keyword>
<dbReference type="PROSITE" id="PS51318">
    <property type="entry name" value="TAT"/>
    <property type="match status" value="1"/>
</dbReference>
<dbReference type="Gene3D" id="3.10.105.10">
    <property type="entry name" value="Dipeptide-binding Protein, Domain 3"/>
    <property type="match status" value="1"/>
</dbReference>
<dbReference type="RefSeq" id="WP_092716572.1">
    <property type="nucleotide sequence ID" value="NZ_FMAG01000008.1"/>
</dbReference>
<evidence type="ECO:0000259" key="5">
    <source>
        <dbReference type="Pfam" id="PF00496"/>
    </source>
</evidence>
<dbReference type="InterPro" id="IPR039424">
    <property type="entry name" value="SBP_5"/>
</dbReference>
<name>A0A1C3WWU8_9HYPH</name>